<accession>A0A1L8CH30</accession>
<comment type="caution">
    <text evidence="8">The sequence shown here is derived from an EMBL/GenBank/DDBJ whole genome shotgun (WGS) entry which is preliminary data.</text>
</comment>
<feature type="compositionally biased region" description="Low complexity" evidence="5">
    <location>
        <begin position="65"/>
        <end position="101"/>
    </location>
</feature>
<evidence type="ECO:0000313" key="9">
    <source>
        <dbReference type="Proteomes" id="UP000186588"/>
    </source>
</evidence>
<evidence type="ECO:0000256" key="6">
    <source>
        <dbReference type="SAM" id="Phobius"/>
    </source>
</evidence>
<dbReference type="PANTHER" id="PTHR13328:SF4">
    <property type="entry name" value="NEGATIVE ELONGATION FACTOR A"/>
    <property type="match status" value="1"/>
</dbReference>
<dbReference type="AlphaFoldDB" id="A0A1L8CH30"/>
<evidence type="ECO:0000256" key="1">
    <source>
        <dbReference type="ARBA" id="ARBA00022512"/>
    </source>
</evidence>
<dbReference type="Gene3D" id="2.60.40.4300">
    <property type="match status" value="2"/>
</dbReference>
<organism evidence="8 9">
    <name type="scientific">Apilactobacillus kunkeei</name>
    <dbReference type="NCBI Taxonomy" id="148814"/>
    <lineage>
        <taxon>Bacteria</taxon>
        <taxon>Bacillati</taxon>
        <taxon>Bacillota</taxon>
        <taxon>Bacilli</taxon>
        <taxon>Lactobacillales</taxon>
        <taxon>Lactobacillaceae</taxon>
        <taxon>Apilactobacillus</taxon>
    </lineage>
</organism>
<dbReference type="InterPro" id="IPR019931">
    <property type="entry name" value="LPXTG_anchor"/>
</dbReference>
<dbReference type="InterPro" id="IPR041495">
    <property type="entry name" value="Mub_B2"/>
</dbReference>
<gene>
    <name evidence="8" type="ORF">FF306_00614</name>
</gene>
<dbReference type="NCBIfam" id="TIGR01167">
    <property type="entry name" value="LPXTG_anchor"/>
    <property type="match status" value="1"/>
</dbReference>
<feature type="transmembrane region" description="Helical" evidence="6">
    <location>
        <begin position="1022"/>
        <end position="1041"/>
    </location>
</feature>
<dbReference type="Pfam" id="PF17966">
    <property type="entry name" value="Muc_B2"/>
    <property type="match status" value="2"/>
</dbReference>
<evidence type="ECO:0000256" key="4">
    <source>
        <dbReference type="ARBA" id="ARBA00023088"/>
    </source>
</evidence>
<feature type="region of interest" description="Disordered" evidence="5">
    <location>
        <begin position="65"/>
        <end position="102"/>
    </location>
</feature>
<feature type="compositionally biased region" description="Low complexity" evidence="5">
    <location>
        <begin position="937"/>
        <end position="980"/>
    </location>
</feature>
<reference evidence="8 9" key="1">
    <citation type="journal article" date="2016" name="Syst. Appl. Microbiol.">
        <title>Genomic characterization of a fructophilic bee symbiont Lactobacillus kunkeei reveals its niche-specific adaptation.</title>
        <authorList>
            <person name="Maeno S."/>
            <person name="Tanizawa Y."/>
            <person name="Kanesaki Y."/>
            <person name="Kubota E."/>
            <person name="Kumar H."/>
            <person name="Dicks L."/>
            <person name="Salminen S."/>
            <person name="Nakagawa J."/>
            <person name="Arita M."/>
            <person name="Endo A."/>
        </authorList>
    </citation>
    <scope>NUCLEOTIDE SEQUENCE [LARGE SCALE GENOMIC DNA]</scope>
    <source>
        <strain evidence="8 9">FF30-6</strain>
    </source>
</reference>
<dbReference type="RefSeq" id="WP_178391579.1">
    <property type="nucleotide sequence ID" value="NZ_BDDX01000005.1"/>
</dbReference>
<keyword evidence="1" id="KW-0134">Cell wall</keyword>
<dbReference type="PROSITE" id="PS50847">
    <property type="entry name" value="GRAM_POS_ANCHORING"/>
    <property type="match status" value="1"/>
</dbReference>
<dbReference type="InterPro" id="IPR052828">
    <property type="entry name" value="NELF-A_domain"/>
</dbReference>
<protein>
    <submittedName>
        <fullName evidence="8">Mucus-binding protein</fullName>
    </submittedName>
</protein>
<dbReference type="Pfam" id="PF00746">
    <property type="entry name" value="Gram_pos_anchor"/>
    <property type="match status" value="1"/>
</dbReference>
<feature type="transmembrane region" description="Helical" evidence="6">
    <location>
        <begin position="18"/>
        <end position="36"/>
    </location>
</feature>
<keyword evidence="3" id="KW-0732">Signal</keyword>
<dbReference type="Proteomes" id="UP000186588">
    <property type="component" value="Unassembled WGS sequence"/>
</dbReference>
<keyword evidence="6" id="KW-1133">Transmembrane helix</keyword>
<evidence type="ECO:0000256" key="3">
    <source>
        <dbReference type="ARBA" id="ARBA00022729"/>
    </source>
</evidence>
<sequence>MNKEVKAKKILHKVKKNWVVIGMTSVALLGTGFVVSQTSNVLPTGIVAHADESTQASAALSSASGASSAADNNSSSASQSNKSTQSSSASQSTSTDSAKSGDYTAPQSAVSAAISNLGSQTTNIKKNSSINYAIALNNNDNLGRVIPKGTQIKINVNTPEQTSLKGVFSYSVYSKYSSQNNFDDSISGNTITLTTKKDFYPGTVNMNLSLVVDGPKYNWDGDNEEHETNPDPVNVNITSTLQLPGQSDQNVTVEGGQLSILPNTKKEDDDVIYNSAETPGYVQPYLSKDYPDDVADYPKSNTKSNYVTTDSKNVAHYAPAYTNAEGKPYFVATGEFNKGNIPGYSGARISFTDGNSFDLKNLKLYASKDGKTFEDVSDKPGVSFGVDGNGAVYADFSKSAYNRDFVDFVAYRPYTDLSSKYFVRGYGSYYKEGTSEELSLPIGDLNYQIVPVTGDIGSSWVVAPNQTVYTQPDGTYVYKADNLKDGVNVYKTVDGEPAGYEKLDNATVDINNDANIVEGGTIKVAQQSSQQLHLTYTSADSHSAQATLTVINPYVSVPDQKVARTATVNYVDATNNRVLKTDSSSVEFTSTGVKDTRDNSIIWDPWKVTSGDASYKFTVPTIDGYVAEDKNDITGTLKPLGDDFVKTVYMDPVETVSKTRVLVADVIANDKSKWVSLPNNSGHYAKIEGYDQYINVPFTKTGIKNLKTGEFTWGSYGPATKTVTAHAIEIPNYTLSGKSTKTYNVTAPTSDDGEVIIQIPFGYDPDSMSDVTRSVKSNLQINYIDEDTKQAVHAPYSQDFEFTQTGKKNDKTGVVTWNDGFTPSSQDYSVESPVVEGYELVNPAQAIVKDNIAADADGIIETVLYKKVATPSSSSDQSSAASSAESSAESSAQSSSSESSAVSSTESSAQSSSAQSSTESSASSSVPASHGSNGGTPQSSVESSAHSSSASSAQSSAPSSASSGQSSAPSSANSGHGNNAGKPSNNHHVTQVVPSHGNNAGKPSSNDQKRLPQTGDQTHENILVAIGMSLIAMALGLFFMVSRRKRK</sequence>
<keyword evidence="6" id="KW-0472">Membrane</keyword>
<dbReference type="EMBL" id="BDDX01000005">
    <property type="protein sequence ID" value="GAT90513.1"/>
    <property type="molecule type" value="Genomic_DNA"/>
</dbReference>
<evidence type="ECO:0000259" key="7">
    <source>
        <dbReference type="PROSITE" id="PS50847"/>
    </source>
</evidence>
<keyword evidence="6" id="KW-0812">Transmembrane</keyword>
<dbReference type="InterPro" id="IPR022263">
    <property type="entry name" value="KxYKxGKxW"/>
</dbReference>
<feature type="domain" description="Gram-positive cocci surface proteins LPxTG" evidence="7">
    <location>
        <begin position="1011"/>
        <end position="1047"/>
    </location>
</feature>
<feature type="compositionally biased region" description="Low complexity" evidence="5">
    <location>
        <begin position="869"/>
        <end position="929"/>
    </location>
</feature>
<feature type="compositionally biased region" description="Polar residues" evidence="5">
    <location>
        <begin position="981"/>
        <end position="1006"/>
    </location>
</feature>
<evidence type="ECO:0000313" key="8">
    <source>
        <dbReference type="EMBL" id="GAT90513.1"/>
    </source>
</evidence>
<proteinExistence type="predicted"/>
<evidence type="ECO:0000256" key="2">
    <source>
        <dbReference type="ARBA" id="ARBA00022525"/>
    </source>
</evidence>
<keyword evidence="2" id="KW-0964">Secreted</keyword>
<name>A0A1L8CH30_9LACO</name>
<dbReference type="NCBIfam" id="TIGR03715">
    <property type="entry name" value="KxYKxGKxW"/>
    <property type="match status" value="1"/>
</dbReference>
<keyword evidence="4" id="KW-0572">Peptidoglycan-anchor</keyword>
<evidence type="ECO:0000256" key="5">
    <source>
        <dbReference type="SAM" id="MobiDB-lite"/>
    </source>
</evidence>
<dbReference type="PANTHER" id="PTHR13328">
    <property type="entry name" value="NEGATIVE ELONGATION FACTOR A NELF-A"/>
    <property type="match status" value="1"/>
</dbReference>
<feature type="region of interest" description="Disordered" evidence="5">
    <location>
        <begin position="869"/>
        <end position="1014"/>
    </location>
</feature>